<dbReference type="AlphaFoldDB" id="A0A0A9GIJ0"/>
<accession>A0A0A9GIJ0</accession>
<sequence>MGCPKSSLPPEDLVSDENEGQLTGGYNYIWSYTSPEFPLLQHIPCPSVRELAAARVWVAPCEKGLILKYCPDPESSGDGGRSRSKWHNFKARFGGQLVKELD</sequence>
<reference evidence="1" key="1">
    <citation type="submission" date="2014-09" db="EMBL/GenBank/DDBJ databases">
        <authorList>
            <person name="Magalhaes I.L.F."/>
            <person name="Oliveira U."/>
            <person name="Santos F.R."/>
            <person name="Vidigal T.H.D.A."/>
            <person name="Brescovit A.D."/>
            <person name="Santos A.J."/>
        </authorList>
    </citation>
    <scope>NUCLEOTIDE SEQUENCE</scope>
    <source>
        <tissue evidence="1">Shoot tissue taken approximately 20 cm above the soil surface</tissue>
    </source>
</reference>
<protein>
    <submittedName>
        <fullName evidence="1">Uncharacterized protein</fullName>
    </submittedName>
</protein>
<organism evidence="1">
    <name type="scientific">Arundo donax</name>
    <name type="common">Giant reed</name>
    <name type="synonym">Donax arundinaceus</name>
    <dbReference type="NCBI Taxonomy" id="35708"/>
    <lineage>
        <taxon>Eukaryota</taxon>
        <taxon>Viridiplantae</taxon>
        <taxon>Streptophyta</taxon>
        <taxon>Embryophyta</taxon>
        <taxon>Tracheophyta</taxon>
        <taxon>Spermatophyta</taxon>
        <taxon>Magnoliopsida</taxon>
        <taxon>Liliopsida</taxon>
        <taxon>Poales</taxon>
        <taxon>Poaceae</taxon>
        <taxon>PACMAD clade</taxon>
        <taxon>Arundinoideae</taxon>
        <taxon>Arundineae</taxon>
        <taxon>Arundo</taxon>
    </lineage>
</organism>
<reference evidence="1" key="2">
    <citation type="journal article" date="2015" name="Data Brief">
        <title>Shoot transcriptome of the giant reed, Arundo donax.</title>
        <authorList>
            <person name="Barrero R.A."/>
            <person name="Guerrero F.D."/>
            <person name="Moolhuijzen P."/>
            <person name="Goolsby J.A."/>
            <person name="Tidwell J."/>
            <person name="Bellgard S.E."/>
            <person name="Bellgard M.I."/>
        </authorList>
    </citation>
    <scope>NUCLEOTIDE SEQUENCE</scope>
    <source>
        <tissue evidence="1">Shoot tissue taken approximately 20 cm above the soil surface</tissue>
    </source>
</reference>
<dbReference type="EMBL" id="GBRH01172961">
    <property type="protein sequence ID" value="JAE24935.1"/>
    <property type="molecule type" value="Transcribed_RNA"/>
</dbReference>
<name>A0A0A9GIJ0_ARUDO</name>
<evidence type="ECO:0000313" key="1">
    <source>
        <dbReference type="EMBL" id="JAE24935.1"/>
    </source>
</evidence>
<proteinExistence type="predicted"/>